<dbReference type="GeneID" id="301133371"/>
<gene>
    <name evidence="5" type="ORF">SAMN05518846_11944</name>
</gene>
<evidence type="ECO:0000313" key="6">
    <source>
        <dbReference type="Proteomes" id="UP000198915"/>
    </source>
</evidence>
<accession>A0A1I4C5N6</accession>
<dbReference type="SUPFAM" id="SSF46785">
    <property type="entry name" value="Winged helix' DNA-binding domain"/>
    <property type="match status" value="1"/>
</dbReference>
<dbReference type="SMART" id="SM00347">
    <property type="entry name" value="HTH_MARR"/>
    <property type="match status" value="1"/>
</dbReference>
<keyword evidence="6" id="KW-1185">Reference proteome</keyword>
<dbReference type="STRING" id="1884381.SAMN05518846_11944"/>
<evidence type="ECO:0000259" key="4">
    <source>
        <dbReference type="PROSITE" id="PS50995"/>
    </source>
</evidence>
<feature type="domain" description="HTH marR-type" evidence="4">
    <location>
        <begin position="1"/>
        <end position="139"/>
    </location>
</feature>
<dbReference type="GO" id="GO:0003677">
    <property type="term" value="F:DNA binding"/>
    <property type="evidence" value="ECO:0007669"/>
    <property type="project" value="UniProtKB-KW"/>
</dbReference>
<dbReference type="PROSITE" id="PS50995">
    <property type="entry name" value="HTH_MARR_2"/>
    <property type="match status" value="1"/>
</dbReference>
<protein>
    <submittedName>
        <fullName evidence="5">DNA-binding transcriptional regulator, MarR family</fullName>
    </submittedName>
</protein>
<dbReference type="InterPro" id="IPR000835">
    <property type="entry name" value="HTH_MarR-typ"/>
</dbReference>
<sequence length="152" mass="17209">MKPVATFVNIRETFQVLVRRFGLLQKDGAQCCGISVVHSHILYELQKRPNIALNELADLLSMDTSTLSRQVHHLVETGMVNRLPDPKDRRYVVLSLTAQGEEQHAQIAAYMESYFANVFEQIPAEKHEQVLESLLLMNEAMKKSADCCTPPL</sequence>
<proteinExistence type="predicted"/>
<dbReference type="GO" id="GO:0003700">
    <property type="term" value="F:DNA-binding transcription factor activity"/>
    <property type="evidence" value="ECO:0007669"/>
    <property type="project" value="InterPro"/>
</dbReference>
<keyword evidence="1" id="KW-0805">Transcription regulation</keyword>
<organism evidence="5 6">
    <name type="scientific">Brevibacillus centrosporus</name>
    <dbReference type="NCBI Taxonomy" id="54910"/>
    <lineage>
        <taxon>Bacteria</taxon>
        <taxon>Bacillati</taxon>
        <taxon>Bacillota</taxon>
        <taxon>Bacilli</taxon>
        <taxon>Bacillales</taxon>
        <taxon>Paenibacillaceae</taxon>
        <taxon>Brevibacillus</taxon>
    </lineage>
</organism>
<dbReference type="Proteomes" id="UP000198915">
    <property type="component" value="Unassembled WGS sequence"/>
</dbReference>
<dbReference type="EMBL" id="FORT01000019">
    <property type="protein sequence ID" value="SFK75476.1"/>
    <property type="molecule type" value="Genomic_DNA"/>
</dbReference>
<dbReference type="Gene3D" id="1.10.10.10">
    <property type="entry name" value="Winged helix-like DNA-binding domain superfamily/Winged helix DNA-binding domain"/>
    <property type="match status" value="1"/>
</dbReference>
<evidence type="ECO:0000313" key="5">
    <source>
        <dbReference type="EMBL" id="SFK75476.1"/>
    </source>
</evidence>
<keyword evidence="2 5" id="KW-0238">DNA-binding</keyword>
<evidence type="ECO:0000256" key="1">
    <source>
        <dbReference type="ARBA" id="ARBA00023015"/>
    </source>
</evidence>
<dbReference type="RefSeq" id="WP_092275376.1">
    <property type="nucleotide sequence ID" value="NZ_BJOE01000046.1"/>
</dbReference>
<evidence type="ECO:0000256" key="2">
    <source>
        <dbReference type="ARBA" id="ARBA00023125"/>
    </source>
</evidence>
<evidence type="ECO:0000256" key="3">
    <source>
        <dbReference type="ARBA" id="ARBA00023163"/>
    </source>
</evidence>
<keyword evidence="3" id="KW-0804">Transcription</keyword>
<dbReference type="Pfam" id="PF01047">
    <property type="entry name" value="MarR"/>
    <property type="match status" value="1"/>
</dbReference>
<dbReference type="InterPro" id="IPR036388">
    <property type="entry name" value="WH-like_DNA-bd_sf"/>
</dbReference>
<dbReference type="InterPro" id="IPR036390">
    <property type="entry name" value="WH_DNA-bd_sf"/>
</dbReference>
<dbReference type="PANTHER" id="PTHR42756">
    <property type="entry name" value="TRANSCRIPTIONAL REGULATOR, MARR"/>
    <property type="match status" value="1"/>
</dbReference>
<name>A0A1I4C5N6_9BACL</name>
<reference evidence="6" key="1">
    <citation type="submission" date="2016-10" db="EMBL/GenBank/DDBJ databases">
        <authorList>
            <person name="Varghese N."/>
            <person name="Submissions S."/>
        </authorList>
    </citation>
    <scope>NUCLEOTIDE SEQUENCE [LARGE SCALE GENOMIC DNA]</scope>
    <source>
        <strain evidence="6">OK042</strain>
    </source>
</reference>
<dbReference type="PRINTS" id="PR00598">
    <property type="entry name" value="HTHMARR"/>
</dbReference>
<dbReference type="AlphaFoldDB" id="A0A1I4C5N6"/>
<dbReference type="PANTHER" id="PTHR42756:SF1">
    <property type="entry name" value="TRANSCRIPTIONAL REPRESSOR OF EMRAB OPERON"/>
    <property type="match status" value="1"/>
</dbReference>